<evidence type="ECO:0000313" key="2">
    <source>
        <dbReference type="EMBL" id="MDY3512157.1"/>
    </source>
</evidence>
<dbReference type="RefSeq" id="WP_253037372.1">
    <property type="nucleotide sequence ID" value="NZ_CP168322.1"/>
</dbReference>
<dbReference type="InterPro" id="IPR002586">
    <property type="entry name" value="CobQ/CobB/MinD/ParA_Nub-bd_dom"/>
</dbReference>
<dbReference type="AlphaFoldDB" id="A0AAP6LM73"/>
<proteinExistence type="predicted"/>
<accession>A0AAP6LM73</accession>
<reference evidence="2" key="1">
    <citation type="submission" date="2023-01" db="EMBL/GenBank/DDBJ databases">
        <title>Genome-based studies on antimicrobial resistance profiles of Riemerella anatipestifer in China, 1994 to 2021.</title>
        <authorList>
            <person name="Yang Z."/>
            <person name="Zhu D."/>
        </authorList>
    </citation>
    <scope>NUCLEOTIDE SEQUENCE</scope>
    <source>
        <strain evidence="2">RCAD1218</strain>
    </source>
</reference>
<dbReference type="Pfam" id="PF01656">
    <property type="entry name" value="CbiA"/>
    <property type="match status" value="1"/>
</dbReference>
<dbReference type="EMBL" id="JAQZHK010000002">
    <property type="protein sequence ID" value="MDY3512157.1"/>
    <property type="molecule type" value="Genomic_DNA"/>
</dbReference>
<organism evidence="2 3">
    <name type="scientific">Riemerella anatipestifer</name>
    <name type="common">Moraxella anatipestifer</name>
    <dbReference type="NCBI Taxonomy" id="34085"/>
    <lineage>
        <taxon>Bacteria</taxon>
        <taxon>Pseudomonadati</taxon>
        <taxon>Bacteroidota</taxon>
        <taxon>Flavobacteriia</taxon>
        <taxon>Flavobacteriales</taxon>
        <taxon>Weeksellaceae</taxon>
        <taxon>Riemerella</taxon>
    </lineage>
</organism>
<dbReference type="InterPro" id="IPR050678">
    <property type="entry name" value="DNA_Partitioning_ATPase"/>
</dbReference>
<comment type="caution">
    <text evidence="2">The sequence shown here is derived from an EMBL/GenBank/DDBJ whole genome shotgun (WGS) entry which is preliminary data.</text>
</comment>
<feature type="domain" description="CobQ/CobB/MinD/ParA nucleotide binding" evidence="1">
    <location>
        <begin position="3"/>
        <end position="182"/>
    </location>
</feature>
<protein>
    <submittedName>
        <fullName evidence="2">ParA family protein</fullName>
    </submittedName>
</protein>
<dbReference type="CDD" id="cd02042">
    <property type="entry name" value="ParAB_family"/>
    <property type="match status" value="1"/>
</dbReference>
<dbReference type="Proteomes" id="UP001284033">
    <property type="component" value="Unassembled WGS sequence"/>
</dbReference>
<evidence type="ECO:0000259" key="1">
    <source>
        <dbReference type="Pfam" id="PF01656"/>
    </source>
</evidence>
<dbReference type="PANTHER" id="PTHR13696:SF52">
    <property type="entry name" value="PARA FAMILY PROTEIN CT_582"/>
    <property type="match status" value="1"/>
</dbReference>
<dbReference type="SUPFAM" id="SSF52540">
    <property type="entry name" value="P-loop containing nucleoside triphosphate hydrolases"/>
    <property type="match status" value="1"/>
</dbReference>
<dbReference type="PANTHER" id="PTHR13696">
    <property type="entry name" value="P-LOOP CONTAINING NUCLEOSIDE TRIPHOSPHATE HYDROLASE"/>
    <property type="match status" value="1"/>
</dbReference>
<dbReference type="InterPro" id="IPR027417">
    <property type="entry name" value="P-loop_NTPase"/>
</dbReference>
<sequence>MIITFGTQKGGVGKTTIAVALANYLTLHKERKVFVYDFDYQKSFHKLWEIDNGKENSIPPIYDVQVINNEDELPFSNMEELKAIKDSQDIYLFDLGGTLDARYNLLLVYSDIIVIPFEYSNVSIESTLVFINVITKHFETEASLLFISNRSDAGYNYPNKEYTDGVLEQYGELVPTPIYKRNALQKINTREFKKEIRNAIKPNLDELLYIINNLTENKYNL</sequence>
<name>A0AAP6LM73_RIEAN</name>
<dbReference type="Gene3D" id="3.40.50.300">
    <property type="entry name" value="P-loop containing nucleotide triphosphate hydrolases"/>
    <property type="match status" value="1"/>
</dbReference>
<gene>
    <name evidence="2" type="ORF">PG303_02870</name>
</gene>
<evidence type="ECO:0000313" key="3">
    <source>
        <dbReference type="Proteomes" id="UP001284033"/>
    </source>
</evidence>